<dbReference type="InterPro" id="IPR017946">
    <property type="entry name" value="PLC-like_Pdiesterase_TIM-brl"/>
</dbReference>
<comment type="caution">
    <text evidence="3">The sequence shown here is derived from an EMBL/GenBank/DDBJ whole genome shotgun (WGS) entry which is preliminary data.</text>
</comment>
<evidence type="ECO:0000313" key="4">
    <source>
        <dbReference type="Proteomes" id="UP000295165"/>
    </source>
</evidence>
<dbReference type="AlphaFoldDB" id="A0A4R8QW63"/>
<evidence type="ECO:0000259" key="2">
    <source>
        <dbReference type="PROSITE" id="PS51704"/>
    </source>
</evidence>
<dbReference type="PROSITE" id="PS51704">
    <property type="entry name" value="GP_PDE"/>
    <property type="match status" value="1"/>
</dbReference>
<evidence type="ECO:0000256" key="1">
    <source>
        <dbReference type="SAM" id="MobiDB-lite"/>
    </source>
</evidence>
<keyword evidence="3" id="KW-0378">Hydrolase</keyword>
<name>A0A4R8QW63_9MYCO</name>
<dbReference type="InterPro" id="IPR030395">
    <property type="entry name" value="GP_PDE_dom"/>
</dbReference>
<feature type="domain" description="GP-PDE" evidence="2">
    <location>
        <begin position="36"/>
        <end position="286"/>
    </location>
</feature>
<dbReference type="GO" id="GO:0006629">
    <property type="term" value="P:lipid metabolic process"/>
    <property type="evidence" value="ECO:0007669"/>
    <property type="project" value="InterPro"/>
</dbReference>
<keyword evidence="4" id="KW-1185">Reference proteome</keyword>
<dbReference type="PANTHER" id="PTHR46211:SF13">
    <property type="entry name" value="GLYCEROPHOSPHODIESTER PHOSPHODIESTERASE 1-RELATED"/>
    <property type="match status" value="1"/>
</dbReference>
<dbReference type="RefSeq" id="WP_191987006.1">
    <property type="nucleotide sequence ID" value="NZ_MAFQ01000013.1"/>
</dbReference>
<reference evidence="3 4" key="1">
    <citation type="journal article" date="2019" name="Sci. Rep.">
        <title>Extended insight into the Mycobacterium chelonae-abscessus complex through whole genome sequencing of Mycobacterium salmoniphilum outbreak and Mycobacterium salmoniphilum-like strains.</title>
        <authorList>
            <person name="Behra P.R.K."/>
            <person name="Das S."/>
            <person name="Pettersson B.M.F."/>
            <person name="Shirreff L."/>
            <person name="DuCote T."/>
            <person name="Jacobsson K.G."/>
            <person name="Ennis D.G."/>
            <person name="Kirsebom L.A."/>
        </authorList>
    </citation>
    <scope>NUCLEOTIDE SEQUENCE [LARGE SCALE GENOMIC DNA]</scope>
    <source>
        <strain evidence="3 4">CCUG 63697</strain>
    </source>
</reference>
<protein>
    <submittedName>
        <fullName evidence="3">Putative glycerophosphoryl diester phosphodiesterase 1</fullName>
        <ecNumber evidence="3">3.1.4.46</ecNumber>
    </submittedName>
</protein>
<dbReference type="Pfam" id="PF03009">
    <property type="entry name" value="GDPD"/>
    <property type="match status" value="1"/>
</dbReference>
<gene>
    <name evidence="3" type="primary">glpQ1</name>
    <name evidence="3" type="ORF">CCUG63697_04444</name>
</gene>
<evidence type="ECO:0000313" key="3">
    <source>
        <dbReference type="EMBL" id="TDZ48145.1"/>
    </source>
</evidence>
<dbReference type="EC" id="3.1.4.46" evidence="3"/>
<sequence length="295" mass="31607">MTESSEPGDGEANAWGADDIDGIGEVPASGRDPQHPFVVAHRGASADRPEHTLAAYELALEEGADGVECDVRLTRDGQLVCVHDRRVDRTSNGTGLVSEMTLSQLRALDFGSWHPGGAEASSGTGLLTLEELVSLVLDWNRPVKLFIETKHPVRYGSLVENKVLALLHRFGIAAPASADMSRAVVMSFSAAAVWRIRRAAPMLPTVLLGETSRYLGGSAATTVGATAVGPSIATLREHPELVDRAAAQGRATYCWTVDHYEDVEFCRSIGVAWIATNHPGRTKSWLQRGLTGTTL</sequence>
<feature type="region of interest" description="Disordered" evidence="1">
    <location>
        <begin position="1"/>
        <end position="36"/>
    </location>
</feature>
<dbReference type="EMBL" id="PECC01000029">
    <property type="protein sequence ID" value="TDZ48145.1"/>
    <property type="molecule type" value="Genomic_DNA"/>
</dbReference>
<dbReference type="Gene3D" id="3.20.20.190">
    <property type="entry name" value="Phosphatidylinositol (PI) phosphodiesterase"/>
    <property type="match status" value="1"/>
</dbReference>
<organism evidence="3 4">
    <name type="scientific">Mycobacteroides franklinii</name>
    <dbReference type="NCBI Taxonomy" id="948102"/>
    <lineage>
        <taxon>Bacteria</taxon>
        <taxon>Bacillati</taxon>
        <taxon>Actinomycetota</taxon>
        <taxon>Actinomycetes</taxon>
        <taxon>Mycobacteriales</taxon>
        <taxon>Mycobacteriaceae</taxon>
        <taxon>Mycobacteroides</taxon>
    </lineage>
</organism>
<dbReference type="CDD" id="cd08582">
    <property type="entry name" value="GDPD_like_2"/>
    <property type="match status" value="1"/>
</dbReference>
<dbReference type="Proteomes" id="UP000295165">
    <property type="component" value="Unassembled WGS sequence"/>
</dbReference>
<dbReference type="GO" id="GO:0008889">
    <property type="term" value="F:glycerophosphodiester phosphodiesterase activity"/>
    <property type="evidence" value="ECO:0007669"/>
    <property type="project" value="UniProtKB-EC"/>
</dbReference>
<dbReference type="SUPFAM" id="SSF51695">
    <property type="entry name" value="PLC-like phosphodiesterases"/>
    <property type="match status" value="1"/>
</dbReference>
<proteinExistence type="predicted"/>
<dbReference type="PANTHER" id="PTHR46211">
    <property type="entry name" value="GLYCEROPHOSPHORYL DIESTER PHOSPHODIESTERASE"/>
    <property type="match status" value="1"/>
</dbReference>
<accession>A0A4R8QW63</accession>